<reference evidence="4 5" key="1">
    <citation type="submission" date="2019-02" db="EMBL/GenBank/DDBJ databases">
        <authorList>
            <person name="Li Y."/>
        </authorList>
    </citation>
    <scope>NUCLEOTIDE SEQUENCE [LARGE SCALE GENOMIC DNA]</scope>
    <source>
        <strain evidence="4 5">3-7</strain>
    </source>
</reference>
<sequence>MKKAILLCAAMSFAVPAFAQAPQAAPQASPMTQTAPAQSSAPAASDPSAAAPAQAAPAAPTDTAQAPAQTTGETAQQPASGGAQVAQVVDTEFATYDKNKDGVLSKAEFSDWMVALKTASDPSTKAEAASTKTWVGQAFASADKDKSRTVSKTELTGFLSQGKS</sequence>
<evidence type="ECO:0000259" key="3">
    <source>
        <dbReference type="PROSITE" id="PS50222"/>
    </source>
</evidence>
<feature type="domain" description="EF-hand" evidence="3">
    <location>
        <begin position="84"/>
        <end position="119"/>
    </location>
</feature>
<dbReference type="Proteomes" id="UP000292085">
    <property type="component" value="Unassembled WGS sequence"/>
</dbReference>
<evidence type="ECO:0000256" key="1">
    <source>
        <dbReference type="SAM" id="MobiDB-lite"/>
    </source>
</evidence>
<protein>
    <submittedName>
        <fullName evidence="4">EF-hand domain-containing protein</fullName>
    </submittedName>
</protein>
<evidence type="ECO:0000313" key="4">
    <source>
        <dbReference type="EMBL" id="RZF65808.1"/>
    </source>
</evidence>
<feature type="signal peptide" evidence="2">
    <location>
        <begin position="1"/>
        <end position="19"/>
    </location>
</feature>
<dbReference type="RefSeq" id="WP_130155385.1">
    <property type="nucleotide sequence ID" value="NZ_SGIS01000004.1"/>
</dbReference>
<keyword evidence="5" id="KW-1185">Reference proteome</keyword>
<feature type="compositionally biased region" description="Low complexity" evidence="1">
    <location>
        <begin position="22"/>
        <end position="71"/>
    </location>
</feature>
<dbReference type="PROSITE" id="PS00018">
    <property type="entry name" value="EF_HAND_1"/>
    <property type="match status" value="2"/>
</dbReference>
<comment type="caution">
    <text evidence="4">The sequence shown here is derived from an EMBL/GenBank/DDBJ whole genome shotgun (WGS) entry which is preliminary data.</text>
</comment>
<dbReference type="Gene3D" id="1.10.238.10">
    <property type="entry name" value="EF-hand"/>
    <property type="match status" value="1"/>
</dbReference>
<dbReference type="GO" id="GO:0005509">
    <property type="term" value="F:calcium ion binding"/>
    <property type="evidence" value="ECO:0007669"/>
    <property type="project" value="InterPro"/>
</dbReference>
<accession>A0A4V2DDQ5</accession>
<gene>
    <name evidence="4" type="ORF">EWE75_03905</name>
</gene>
<feature type="region of interest" description="Disordered" evidence="1">
    <location>
        <begin position="22"/>
        <end position="84"/>
    </location>
</feature>
<dbReference type="EMBL" id="SGIS01000004">
    <property type="protein sequence ID" value="RZF65808.1"/>
    <property type="molecule type" value="Genomic_DNA"/>
</dbReference>
<dbReference type="CDD" id="cd00051">
    <property type="entry name" value="EFh"/>
    <property type="match status" value="1"/>
</dbReference>
<feature type="chain" id="PRO_5020994002" evidence="2">
    <location>
        <begin position="20"/>
        <end position="164"/>
    </location>
</feature>
<proteinExistence type="predicted"/>
<dbReference type="PROSITE" id="PS50222">
    <property type="entry name" value="EF_HAND_2"/>
    <property type="match status" value="1"/>
</dbReference>
<dbReference type="InterPro" id="IPR018247">
    <property type="entry name" value="EF_Hand_1_Ca_BS"/>
</dbReference>
<evidence type="ECO:0000313" key="5">
    <source>
        <dbReference type="Proteomes" id="UP000292085"/>
    </source>
</evidence>
<keyword evidence="2" id="KW-0732">Signal</keyword>
<dbReference type="SMART" id="SM00054">
    <property type="entry name" value="EFh"/>
    <property type="match status" value="2"/>
</dbReference>
<dbReference type="SUPFAM" id="SSF47473">
    <property type="entry name" value="EF-hand"/>
    <property type="match status" value="1"/>
</dbReference>
<evidence type="ECO:0000256" key="2">
    <source>
        <dbReference type="SAM" id="SignalP"/>
    </source>
</evidence>
<dbReference type="AlphaFoldDB" id="A0A4V2DDQ5"/>
<dbReference type="OrthoDB" id="7450668at2"/>
<name>A0A4V2DDQ5_9SPHN</name>
<organism evidence="4 5">
    <name type="scientific">Sphingomonas populi</name>
    <dbReference type="NCBI Taxonomy" id="2484750"/>
    <lineage>
        <taxon>Bacteria</taxon>
        <taxon>Pseudomonadati</taxon>
        <taxon>Pseudomonadota</taxon>
        <taxon>Alphaproteobacteria</taxon>
        <taxon>Sphingomonadales</taxon>
        <taxon>Sphingomonadaceae</taxon>
        <taxon>Sphingomonas</taxon>
    </lineage>
</organism>
<dbReference type="InterPro" id="IPR002048">
    <property type="entry name" value="EF_hand_dom"/>
</dbReference>
<dbReference type="InterPro" id="IPR011992">
    <property type="entry name" value="EF-hand-dom_pair"/>
</dbReference>